<sequence length="280" mass="33347">VGDLNHKFGNLFSYIERKEIENSVIIVAGDCGIGFDKEDFYTVYLKKLNEDLKEKNVTLLLLRGNHDNPDFFKEERINFSNLKTIPDYSIIEKYEDWDDDKTFQIEYSILCVGGAISVDRMDCIAKDIVNFNSLKLMFQGLSNEELLKMNTKSYFPNETPYFNEQAFDELKEHYKELNLHFVITHTCPSFAPPRDRNSIQHFIIKDEDLVDDLKYERKVMDNIYKRLMDDYHIILEWHYGHFHWFNSEVIKGIHFRLHKDVGYEVDITEINGDYKPYFKE</sequence>
<name>A0A5J4PJD7_9ZZZZ</name>
<protein>
    <submittedName>
        <fullName evidence="1">Uncharacterized protein</fullName>
    </submittedName>
</protein>
<dbReference type="AlphaFoldDB" id="A0A5J4PJD7"/>
<dbReference type="EMBL" id="SNRY01008367">
    <property type="protein sequence ID" value="KAA6308669.1"/>
    <property type="molecule type" value="Genomic_DNA"/>
</dbReference>
<dbReference type="SUPFAM" id="SSF56300">
    <property type="entry name" value="Metallo-dependent phosphatases"/>
    <property type="match status" value="1"/>
</dbReference>
<organism evidence="1">
    <name type="scientific">termite gut metagenome</name>
    <dbReference type="NCBI Taxonomy" id="433724"/>
    <lineage>
        <taxon>unclassified sequences</taxon>
        <taxon>metagenomes</taxon>
        <taxon>organismal metagenomes</taxon>
    </lineage>
</organism>
<accession>A0A5J4PJD7</accession>
<comment type="caution">
    <text evidence="1">The sequence shown here is derived from an EMBL/GenBank/DDBJ whole genome shotgun (WGS) entry which is preliminary data.</text>
</comment>
<evidence type="ECO:0000313" key="1">
    <source>
        <dbReference type="EMBL" id="KAA6308669.1"/>
    </source>
</evidence>
<gene>
    <name evidence="1" type="ORF">EZS27_039705</name>
</gene>
<dbReference type="InterPro" id="IPR029052">
    <property type="entry name" value="Metallo-depent_PP-like"/>
</dbReference>
<reference evidence="1" key="1">
    <citation type="submission" date="2019-03" db="EMBL/GenBank/DDBJ databases">
        <title>Single cell metagenomics reveals metabolic interactions within the superorganism composed of flagellate Streblomastix strix and complex community of Bacteroidetes bacteria on its surface.</title>
        <authorList>
            <person name="Treitli S.C."/>
            <person name="Kolisko M."/>
            <person name="Husnik F."/>
            <person name="Keeling P."/>
            <person name="Hampl V."/>
        </authorList>
    </citation>
    <scope>NUCLEOTIDE SEQUENCE</scope>
    <source>
        <strain evidence="1">STM</strain>
    </source>
</reference>
<proteinExistence type="predicted"/>
<feature type="non-terminal residue" evidence="1">
    <location>
        <position position="1"/>
    </location>
</feature>